<dbReference type="AlphaFoldDB" id="A0A084AV55"/>
<evidence type="ECO:0000256" key="1">
    <source>
        <dbReference type="ARBA" id="ARBA00003875"/>
    </source>
</evidence>
<evidence type="ECO:0000256" key="2">
    <source>
        <dbReference type="ARBA" id="ARBA00004569"/>
    </source>
</evidence>
<dbReference type="Proteomes" id="UP000028045">
    <property type="component" value="Unassembled WGS sequence"/>
</dbReference>
<proteinExistence type="predicted"/>
<dbReference type="GO" id="GO:0005758">
    <property type="term" value="C:mitochondrial intermembrane space"/>
    <property type="evidence" value="ECO:0007669"/>
    <property type="project" value="UniProtKB-SubCell"/>
</dbReference>
<keyword evidence="7" id="KW-1185">Reference proteome</keyword>
<accession>A0A084AV55</accession>
<dbReference type="InterPro" id="IPR051040">
    <property type="entry name" value="COX23"/>
</dbReference>
<protein>
    <recommendedName>
        <fullName evidence="8">CHCH domain-containing protein</fullName>
    </recommendedName>
</protein>
<organism evidence="6 7">
    <name type="scientific">Stachybotrys chartarum (strain CBS 109288 / IBT 7711)</name>
    <name type="common">Toxic black mold</name>
    <name type="synonym">Stilbospora chartarum</name>
    <dbReference type="NCBI Taxonomy" id="1280523"/>
    <lineage>
        <taxon>Eukaryota</taxon>
        <taxon>Fungi</taxon>
        <taxon>Dikarya</taxon>
        <taxon>Ascomycota</taxon>
        <taxon>Pezizomycotina</taxon>
        <taxon>Sordariomycetes</taxon>
        <taxon>Hypocreomycetidae</taxon>
        <taxon>Hypocreales</taxon>
        <taxon>Stachybotryaceae</taxon>
        <taxon>Stachybotrys</taxon>
    </lineage>
</organism>
<dbReference type="PANTHER" id="PTHR46811:SF1">
    <property type="entry name" value="COILED-COIL-HELIX-COILED-COIL-HELIX DOMAIN-CONTAINING PROTEIN 7"/>
    <property type="match status" value="1"/>
</dbReference>
<feature type="region of interest" description="Disordered" evidence="5">
    <location>
        <begin position="1"/>
        <end position="28"/>
    </location>
</feature>
<evidence type="ECO:0000256" key="4">
    <source>
        <dbReference type="ARBA" id="ARBA00023157"/>
    </source>
</evidence>
<dbReference type="HOGENOM" id="CLU_157422_0_0_1"/>
<dbReference type="InterPro" id="IPR009069">
    <property type="entry name" value="Cys_alpha_HP_mot_SF"/>
</dbReference>
<reference evidence="6 7" key="1">
    <citation type="journal article" date="2014" name="BMC Genomics">
        <title>Comparative genome sequencing reveals chemotype-specific gene clusters in the toxigenic black mold Stachybotrys.</title>
        <authorList>
            <person name="Semeiks J."/>
            <person name="Borek D."/>
            <person name="Otwinowski Z."/>
            <person name="Grishin N.V."/>
        </authorList>
    </citation>
    <scope>NUCLEOTIDE SEQUENCE [LARGE SCALE GENOMIC DNA]</scope>
    <source>
        <strain evidence="7">CBS 109288 / IBT 7711</strain>
    </source>
</reference>
<gene>
    <name evidence="6" type="ORF">S7711_01645</name>
</gene>
<dbReference type="GO" id="GO:0033108">
    <property type="term" value="P:mitochondrial respiratory chain complex assembly"/>
    <property type="evidence" value="ECO:0007669"/>
    <property type="project" value="TreeGrafter"/>
</dbReference>
<evidence type="ECO:0000313" key="6">
    <source>
        <dbReference type="EMBL" id="KEY69184.1"/>
    </source>
</evidence>
<dbReference type="EMBL" id="KL648534">
    <property type="protein sequence ID" value="KEY69184.1"/>
    <property type="molecule type" value="Genomic_DNA"/>
</dbReference>
<evidence type="ECO:0008006" key="8">
    <source>
        <dbReference type="Google" id="ProtNLM"/>
    </source>
</evidence>
<dbReference type="OrthoDB" id="9971592at2759"/>
<dbReference type="PANTHER" id="PTHR46811">
    <property type="entry name" value="COILED-COIL-HELIX-COILED-COIL-HELIX DOMAIN-CONTAINING PROTEIN 7"/>
    <property type="match status" value="1"/>
</dbReference>
<evidence type="ECO:0000256" key="5">
    <source>
        <dbReference type="SAM" id="MobiDB-lite"/>
    </source>
</evidence>
<keyword evidence="3" id="KW-0496">Mitochondrion</keyword>
<comment type="function">
    <text evidence="1">Required for the assembly of cytochrome c oxidase.</text>
</comment>
<comment type="subcellular location">
    <subcellularLocation>
        <location evidence="2">Mitochondrion intermembrane space</location>
    </subcellularLocation>
</comment>
<sequence>MASTPEGRKPEPEPWNEDSRQKFQTKSRSEFYDPCQEAASRSYKCLYRNGGDKTMCGEYFQCVQYLPERENIERLQQETLLTTECRAYRDCKQAWTEKRRKEAKGFW</sequence>
<keyword evidence="4" id="KW-1015">Disulfide bond</keyword>
<evidence type="ECO:0000313" key="7">
    <source>
        <dbReference type="Proteomes" id="UP000028045"/>
    </source>
</evidence>
<dbReference type="SUPFAM" id="SSF47072">
    <property type="entry name" value="Cysteine alpha-hairpin motif"/>
    <property type="match status" value="1"/>
</dbReference>
<evidence type="ECO:0000256" key="3">
    <source>
        <dbReference type="ARBA" id="ARBA00023128"/>
    </source>
</evidence>
<name>A0A084AV55_STACB</name>